<dbReference type="Pfam" id="PF13350">
    <property type="entry name" value="Y_phosphatase3"/>
    <property type="match status" value="1"/>
</dbReference>
<proteinExistence type="inferred from homology"/>
<accession>A0AAU2H3Q9</accession>
<dbReference type="AlphaFoldDB" id="A0AAU2H3Q9"/>
<comment type="similarity">
    <text evidence="1">Belongs to the protein-tyrosine phosphatase family.</text>
</comment>
<evidence type="ECO:0000256" key="1">
    <source>
        <dbReference type="ARBA" id="ARBA00009580"/>
    </source>
</evidence>
<evidence type="ECO:0000313" key="2">
    <source>
        <dbReference type="EMBL" id="WTU42786.1"/>
    </source>
</evidence>
<dbReference type="GO" id="GO:0004721">
    <property type="term" value="F:phosphoprotein phosphatase activity"/>
    <property type="evidence" value="ECO:0007669"/>
    <property type="project" value="InterPro"/>
</dbReference>
<dbReference type="InterPro" id="IPR016130">
    <property type="entry name" value="Tyr_Pase_AS"/>
</dbReference>
<protein>
    <submittedName>
        <fullName evidence="2">Tyrosine-protein phosphatase</fullName>
    </submittedName>
</protein>
<dbReference type="InterPro" id="IPR029021">
    <property type="entry name" value="Prot-tyrosine_phosphatase-like"/>
</dbReference>
<dbReference type="EMBL" id="CP108253">
    <property type="protein sequence ID" value="WTU42786.1"/>
    <property type="molecule type" value="Genomic_DNA"/>
</dbReference>
<dbReference type="SUPFAM" id="SSF52799">
    <property type="entry name" value="(Phosphotyrosine protein) phosphatases II"/>
    <property type="match status" value="1"/>
</dbReference>
<name>A0AAU2H3Q9_9ACTN</name>
<dbReference type="PROSITE" id="PS00383">
    <property type="entry name" value="TYR_PHOSPHATASE_1"/>
    <property type="match status" value="1"/>
</dbReference>
<dbReference type="InterPro" id="IPR026893">
    <property type="entry name" value="Tyr/Ser_Pase_IphP-type"/>
</dbReference>
<dbReference type="Gene3D" id="3.90.190.10">
    <property type="entry name" value="Protein tyrosine phosphatase superfamily"/>
    <property type="match status" value="1"/>
</dbReference>
<dbReference type="PANTHER" id="PTHR31126:SF1">
    <property type="entry name" value="TYROSINE SPECIFIC PROTEIN PHOSPHATASES DOMAIN-CONTAINING PROTEIN"/>
    <property type="match status" value="1"/>
</dbReference>
<organism evidence="2">
    <name type="scientific">Streptomyces sp. NBC_00060</name>
    <dbReference type="NCBI Taxonomy" id="2975636"/>
    <lineage>
        <taxon>Bacteria</taxon>
        <taxon>Bacillati</taxon>
        <taxon>Actinomycetota</taxon>
        <taxon>Actinomycetes</taxon>
        <taxon>Kitasatosporales</taxon>
        <taxon>Streptomycetaceae</taxon>
        <taxon>Streptomyces</taxon>
    </lineage>
</organism>
<dbReference type="PANTHER" id="PTHR31126">
    <property type="entry name" value="TYROSINE-PROTEIN PHOSPHATASE"/>
    <property type="match status" value="1"/>
</dbReference>
<gene>
    <name evidence="2" type="ORF">OHV25_26015</name>
</gene>
<reference evidence="2" key="1">
    <citation type="submission" date="2022-10" db="EMBL/GenBank/DDBJ databases">
        <title>The complete genomes of actinobacterial strains from the NBC collection.</title>
        <authorList>
            <person name="Joergensen T.S."/>
            <person name="Alvarez Arevalo M."/>
            <person name="Sterndorff E.B."/>
            <person name="Faurdal D."/>
            <person name="Vuksanovic O."/>
            <person name="Mourched A.-S."/>
            <person name="Charusanti P."/>
            <person name="Shaw S."/>
            <person name="Blin K."/>
            <person name="Weber T."/>
        </authorList>
    </citation>
    <scope>NUCLEOTIDE SEQUENCE</scope>
    <source>
        <strain evidence="2">NBC_00060</strain>
    </source>
</reference>
<sequence length="271" mass="28112">MTAIPATSVANLRDLGGTPLAGGRTVRPGLVFRAGALDRFDPDRDPAVAGLGLRTVVDLRTDAERAERPDRLPDGARLVVADALADTVSESGAPAAAQLRHVLADPAAAEQHLGGGRAQVVFGDLYRGLVSSPSARAAYRTLLLELAAEDAGPVLFHCTAGKDRTGWGATVLLSLLGASPEVVEREYLSVNGAVRQAFAPLIEGFTAQGGDPEIALAVIGVVPEYLAAGLGEVSARYGSMEVYVREGLGVGEGVVRQLRTRLVDPPTPPVP</sequence>